<dbReference type="Pfam" id="PF13515">
    <property type="entry name" value="FUSC_2"/>
    <property type="match status" value="1"/>
</dbReference>
<dbReference type="AlphaFoldDB" id="A0A1I7GLJ6"/>
<feature type="transmembrane region" description="Helical" evidence="7">
    <location>
        <begin position="42"/>
        <end position="62"/>
    </location>
</feature>
<comment type="similarity">
    <text evidence="6">Belongs to the YccS/YhfK family.</text>
</comment>
<dbReference type="RefSeq" id="WP_089793646.1">
    <property type="nucleotide sequence ID" value="NZ_FPBP01000003.1"/>
</dbReference>
<evidence type="ECO:0000256" key="5">
    <source>
        <dbReference type="ARBA" id="ARBA00023136"/>
    </source>
</evidence>
<organism evidence="10 11">
    <name type="scientific">Halomonas korlensis</name>
    <dbReference type="NCBI Taxonomy" id="463301"/>
    <lineage>
        <taxon>Bacteria</taxon>
        <taxon>Pseudomonadati</taxon>
        <taxon>Pseudomonadota</taxon>
        <taxon>Gammaproteobacteria</taxon>
        <taxon>Oceanospirillales</taxon>
        <taxon>Halomonadaceae</taxon>
        <taxon>Halomonas</taxon>
    </lineage>
</organism>
<dbReference type="PANTHER" id="PTHR30509:SF8">
    <property type="entry name" value="INNER MEMBRANE PROTEIN YCCS"/>
    <property type="match status" value="1"/>
</dbReference>
<evidence type="ECO:0000256" key="3">
    <source>
        <dbReference type="ARBA" id="ARBA00022692"/>
    </source>
</evidence>
<dbReference type="NCBIfam" id="TIGR01667">
    <property type="entry name" value="YCCS_YHFK"/>
    <property type="match status" value="1"/>
</dbReference>
<evidence type="ECO:0000313" key="10">
    <source>
        <dbReference type="EMBL" id="SFU49289.1"/>
    </source>
</evidence>
<keyword evidence="4 7" id="KW-1133">Transmembrane helix</keyword>
<dbReference type="Pfam" id="PF12805">
    <property type="entry name" value="FUSC-like"/>
    <property type="match status" value="1"/>
</dbReference>
<dbReference type="OrthoDB" id="8670769at2"/>
<evidence type="ECO:0000256" key="6">
    <source>
        <dbReference type="ARBA" id="ARBA00043993"/>
    </source>
</evidence>
<feature type="transmembrane region" description="Helical" evidence="7">
    <location>
        <begin position="74"/>
        <end position="93"/>
    </location>
</feature>
<keyword evidence="2" id="KW-1003">Cell membrane</keyword>
<dbReference type="InterPro" id="IPR049453">
    <property type="entry name" value="Memb_transporter_dom"/>
</dbReference>
<name>A0A1I7GLJ6_9GAMM</name>
<evidence type="ECO:0000256" key="1">
    <source>
        <dbReference type="ARBA" id="ARBA00004651"/>
    </source>
</evidence>
<feature type="transmembrane region" description="Helical" evidence="7">
    <location>
        <begin position="123"/>
        <end position="142"/>
    </location>
</feature>
<feature type="transmembrane region" description="Helical" evidence="7">
    <location>
        <begin position="520"/>
        <end position="542"/>
    </location>
</feature>
<dbReference type="GO" id="GO:0005886">
    <property type="term" value="C:plasma membrane"/>
    <property type="evidence" value="ECO:0007669"/>
    <property type="project" value="UniProtKB-SubCell"/>
</dbReference>
<evidence type="ECO:0000256" key="7">
    <source>
        <dbReference type="SAM" id="Phobius"/>
    </source>
</evidence>
<keyword evidence="5 7" id="KW-0472">Membrane</keyword>
<keyword evidence="3 7" id="KW-0812">Transmembrane</keyword>
<dbReference type="Proteomes" id="UP000198693">
    <property type="component" value="Unassembled WGS sequence"/>
</dbReference>
<feature type="transmembrane region" description="Helical" evidence="7">
    <location>
        <begin position="449"/>
        <end position="467"/>
    </location>
</feature>
<dbReference type="NCBIfam" id="TIGR01666">
    <property type="entry name" value="YCCS"/>
    <property type="match status" value="1"/>
</dbReference>
<gene>
    <name evidence="10" type="ORF">SAMN04487955_10395</name>
</gene>
<feature type="transmembrane region" description="Helical" evidence="7">
    <location>
        <begin position="99"/>
        <end position="116"/>
    </location>
</feature>
<protein>
    <submittedName>
        <fullName evidence="10">TIGR01666 family membrane protein</fullName>
    </submittedName>
</protein>
<keyword evidence="11" id="KW-1185">Reference proteome</keyword>
<evidence type="ECO:0000256" key="2">
    <source>
        <dbReference type="ARBA" id="ARBA00022475"/>
    </source>
</evidence>
<dbReference type="InterPro" id="IPR032692">
    <property type="entry name" value="YccS_N"/>
</dbReference>
<feature type="transmembrane region" description="Helical" evidence="7">
    <location>
        <begin position="405"/>
        <end position="422"/>
    </location>
</feature>
<dbReference type="InterPro" id="IPR010020">
    <property type="entry name" value="Integral_membrane_YCCS_YHJK"/>
</dbReference>
<reference evidence="11" key="1">
    <citation type="submission" date="2016-10" db="EMBL/GenBank/DDBJ databases">
        <authorList>
            <person name="Varghese N."/>
            <person name="Submissions S."/>
        </authorList>
    </citation>
    <scope>NUCLEOTIDE SEQUENCE [LARGE SCALE GENOMIC DNA]</scope>
    <source>
        <strain evidence="11">CGMCC 1.6981</strain>
    </source>
</reference>
<feature type="domain" description="Integral membrane protein YccS N-terminal" evidence="8">
    <location>
        <begin position="76"/>
        <end position="359"/>
    </location>
</feature>
<evidence type="ECO:0000256" key="4">
    <source>
        <dbReference type="ARBA" id="ARBA00022989"/>
    </source>
</evidence>
<dbReference type="PANTHER" id="PTHR30509">
    <property type="entry name" value="P-HYDROXYBENZOIC ACID EFFLUX PUMP SUBUNIT-RELATED"/>
    <property type="match status" value="1"/>
</dbReference>
<dbReference type="STRING" id="463301.SAMN04487955_10395"/>
<evidence type="ECO:0000259" key="8">
    <source>
        <dbReference type="Pfam" id="PF12805"/>
    </source>
</evidence>
<feature type="domain" description="Integral membrane bound transporter" evidence="9">
    <location>
        <begin position="415"/>
        <end position="536"/>
    </location>
</feature>
<evidence type="ECO:0000313" key="11">
    <source>
        <dbReference type="Proteomes" id="UP000198693"/>
    </source>
</evidence>
<dbReference type="EMBL" id="FPBP01000003">
    <property type="protein sequence ID" value="SFU49289.1"/>
    <property type="molecule type" value="Genomic_DNA"/>
</dbReference>
<feature type="transmembrane region" description="Helical" evidence="7">
    <location>
        <begin position="154"/>
        <end position="175"/>
    </location>
</feature>
<dbReference type="InterPro" id="IPR010019">
    <property type="entry name" value="Integral_membrane_YccS"/>
</dbReference>
<accession>A0A1I7GLJ6</accession>
<sequence>MRLPLLSAPLSLTLRRLWTLDTFAYALRVFVAFSGALAVSSWQADVTLMMPLFLGIIASALAETDDSWQGRLQAVGVTLACFAMASLSVQWLFPHPWLFAPALMLSTFVLIMLGALGPRYATISFATLILAIYSMIALDHHGGVPEEGAWRQPLLLLSGAAWYGLISVVWCALFSRQPVKQSLARVYRRLGRYLSLKATLFEPLRGRDLEATRLALAHQNGEVVAALNQAKEVLFQRLGSPRGDRRLDRYLQLYFIAQDIHERASSSHSPYSSLIEAFFHHDVLFRCQRLLDQQGHACRRLGRALLLNRPFEHDQSEQALEDLRASIDHLQAHQQPEWQALMPPLTALADNLATLEAQLASAEHPEVAAPHADASLHDRSLHGPRDAWTRIRATLTLSSPTLRHALRLPIALLVGYILMQVFHPTQGFWILLTTLFVCRPNFAATQRYLVERIAGTVLGLVVGWATITLFPQPMAQSLIAVVAGVVFFASRQTHYVIATAAITLLVLCSFNQVGDGFDLIWPRLFDTLVGVLIAALAVLWILPDWQGRRLYRQVAASLVSQRRYLEEIIQQYATGKQDDLAYRLARRNAHNADAALSTLLSNMLREPRRYQGHDVDNAMRFLALSHTLLGYLSALGAHRHAHTDDTAIDPSDDESDADVTALAERVAVLLGRLAEHLEARRPLSGFEAEVARLREALDAPETSKTDDGETYWPMRHQLRLMCRQLEFLGEAANRLIASAQRDRPEQAAKAYT</sequence>
<evidence type="ECO:0000259" key="9">
    <source>
        <dbReference type="Pfam" id="PF13515"/>
    </source>
</evidence>
<comment type="subcellular location">
    <subcellularLocation>
        <location evidence="1">Cell membrane</location>
        <topology evidence="1">Multi-pass membrane protein</topology>
    </subcellularLocation>
</comment>
<proteinExistence type="inferred from homology"/>